<sequence length="191" mass="21279">MRDVKVNWAVVNDKFERRRWRHDGGCGQARTSGCADSETIDARAQTLAKTTKSSKVQKMSRLFPDQVLDYRDNEERVGLLQNRRLFQTAALFGWTGHVLPAETTTANTETVSLSSPSTDIGTFLYGHSPPVLATSNASDSPHCSYLGDKCCLLRHFHKSWTCVSVAPNAIPSRFSSKILWSSSRMDDPVLD</sequence>
<reference evidence="1 2" key="1">
    <citation type="submission" date="2024-05" db="EMBL/GenBank/DDBJ databases">
        <title>A draft genome resource for the thread blight pathogen Marasmius tenuissimus strain MS-2.</title>
        <authorList>
            <person name="Yulfo-Soto G.E."/>
            <person name="Baruah I.K."/>
            <person name="Amoako-Attah I."/>
            <person name="Bukari Y."/>
            <person name="Meinhardt L.W."/>
            <person name="Bailey B.A."/>
            <person name="Cohen S.P."/>
        </authorList>
    </citation>
    <scope>NUCLEOTIDE SEQUENCE [LARGE SCALE GENOMIC DNA]</scope>
    <source>
        <strain evidence="1 2">MS-2</strain>
    </source>
</reference>
<name>A0ABR2ZNR5_9AGAR</name>
<keyword evidence="2" id="KW-1185">Reference proteome</keyword>
<protein>
    <submittedName>
        <fullName evidence="1">Uncharacterized protein</fullName>
    </submittedName>
</protein>
<evidence type="ECO:0000313" key="2">
    <source>
        <dbReference type="Proteomes" id="UP001437256"/>
    </source>
</evidence>
<evidence type="ECO:0000313" key="1">
    <source>
        <dbReference type="EMBL" id="KAL0063191.1"/>
    </source>
</evidence>
<gene>
    <name evidence="1" type="ORF">AAF712_009889</name>
</gene>
<organism evidence="1 2">
    <name type="scientific">Marasmius tenuissimus</name>
    <dbReference type="NCBI Taxonomy" id="585030"/>
    <lineage>
        <taxon>Eukaryota</taxon>
        <taxon>Fungi</taxon>
        <taxon>Dikarya</taxon>
        <taxon>Basidiomycota</taxon>
        <taxon>Agaricomycotina</taxon>
        <taxon>Agaricomycetes</taxon>
        <taxon>Agaricomycetidae</taxon>
        <taxon>Agaricales</taxon>
        <taxon>Marasmiineae</taxon>
        <taxon>Marasmiaceae</taxon>
        <taxon>Marasmius</taxon>
    </lineage>
</organism>
<dbReference type="EMBL" id="JBBXMP010000086">
    <property type="protein sequence ID" value="KAL0063191.1"/>
    <property type="molecule type" value="Genomic_DNA"/>
</dbReference>
<dbReference type="Proteomes" id="UP001437256">
    <property type="component" value="Unassembled WGS sequence"/>
</dbReference>
<proteinExistence type="predicted"/>
<accession>A0ABR2ZNR5</accession>
<comment type="caution">
    <text evidence="1">The sequence shown here is derived from an EMBL/GenBank/DDBJ whole genome shotgun (WGS) entry which is preliminary data.</text>
</comment>